<evidence type="ECO:0000256" key="1">
    <source>
        <dbReference type="SAM" id="Phobius"/>
    </source>
</evidence>
<proteinExistence type="predicted"/>
<evidence type="ECO:0008006" key="4">
    <source>
        <dbReference type="Google" id="ProtNLM"/>
    </source>
</evidence>
<dbReference type="Proteomes" id="UP001501612">
    <property type="component" value="Unassembled WGS sequence"/>
</dbReference>
<keyword evidence="1" id="KW-0472">Membrane</keyword>
<feature type="transmembrane region" description="Helical" evidence="1">
    <location>
        <begin position="20"/>
        <end position="38"/>
    </location>
</feature>
<comment type="caution">
    <text evidence="2">The sequence shown here is derived from an EMBL/GenBank/DDBJ whole genome shotgun (WGS) entry which is preliminary data.</text>
</comment>
<accession>A0ABP5A788</accession>
<gene>
    <name evidence="2" type="ORF">GCM10009737_02940</name>
</gene>
<keyword evidence="3" id="KW-1185">Reference proteome</keyword>
<evidence type="ECO:0000313" key="3">
    <source>
        <dbReference type="Proteomes" id="UP001501612"/>
    </source>
</evidence>
<name>A0ABP5A788_9ACTN</name>
<feature type="transmembrane region" description="Helical" evidence="1">
    <location>
        <begin position="122"/>
        <end position="141"/>
    </location>
</feature>
<organism evidence="2 3">
    <name type="scientific">Nocardioides lentus</name>
    <dbReference type="NCBI Taxonomy" id="338077"/>
    <lineage>
        <taxon>Bacteria</taxon>
        <taxon>Bacillati</taxon>
        <taxon>Actinomycetota</taxon>
        <taxon>Actinomycetes</taxon>
        <taxon>Propionibacteriales</taxon>
        <taxon>Nocardioidaceae</taxon>
        <taxon>Nocardioides</taxon>
    </lineage>
</organism>
<keyword evidence="1" id="KW-0812">Transmembrane</keyword>
<protein>
    <recommendedName>
        <fullName evidence="4">DUF3592 domain-containing protein</fullName>
    </recommendedName>
</protein>
<evidence type="ECO:0000313" key="2">
    <source>
        <dbReference type="EMBL" id="GAA1905524.1"/>
    </source>
</evidence>
<reference evidence="3" key="1">
    <citation type="journal article" date="2019" name="Int. J. Syst. Evol. Microbiol.">
        <title>The Global Catalogue of Microorganisms (GCM) 10K type strain sequencing project: providing services to taxonomists for standard genome sequencing and annotation.</title>
        <authorList>
            <consortium name="The Broad Institute Genomics Platform"/>
            <consortium name="The Broad Institute Genome Sequencing Center for Infectious Disease"/>
            <person name="Wu L."/>
            <person name="Ma J."/>
        </authorList>
    </citation>
    <scope>NUCLEOTIDE SEQUENCE [LARGE SCALE GENOMIC DNA]</scope>
    <source>
        <strain evidence="3">JCM 14046</strain>
    </source>
</reference>
<keyword evidence="1" id="KW-1133">Transmembrane helix</keyword>
<dbReference type="EMBL" id="BAAAMY010000001">
    <property type="protein sequence ID" value="GAA1905524.1"/>
    <property type="molecule type" value="Genomic_DNA"/>
</dbReference>
<sequence>MGGAGRRGRLVSAIGPARWLLVVALLALVNVPVVASLATDRRIATEGVATTAEVTDAGQEGDRYALLLRFDAEVDPARRAWPVVVERETWQQARESGELAVRAVPGDPGAFDAPGEVRSRTGLWMTLLGNVLVAAWVAAMLRRARRRRAEPGDDDGEPDRPAG</sequence>